<dbReference type="PANTHER" id="PTHR35546">
    <property type="entry name" value="F-BOX PROTEIN INTERACTION DOMAIN PROTEIN-RELATED"/>
    <property type="match status" value="1"/>
</dbReference>
<dbReference type="SUPFAM" id="SSF81383">
    <property type="entry name" value="F-box domain"/>
    <property type="match status" value="1"/>
</dbReference>
<dbReference type="OrthoDB" id="738899at2759"/>
<dbReference type="CDD" id="cd22157">
    <property type="entry name" value="F-box_AtFBW1-like"/>
    <property type="match status" value="1"/>
</dbReference>
<dbReference type="AlphaFoldDB" id="A0A811S7I2"/>
<proteinExistence type="predicted"/>
<dbReference type="PROSITE" id="PS50181">
    <property type="entry name" value="FBOX"/>
    <property type="match status" value="1"/>
</dbReference>
<evidence type="ECO:0000256" key="1">
    <source>
        <dbReference type="SAM" id="Phobius"/>
    </source>
</evidence>
<evidence type="ECO:0000313" key="4">
    <source>
        <dbReference type="Proteomes" id="UP000604825"/>
    </source>
</evidence>
<evidence type="ECO:0000259" key="2">
    <source>
        <dbReference type="PROSITE" id="PS50181"/>
    </source>
</evidence>
<keyword evidence="1" id="KW-0472">Membrane</keyword>
<dbReference type="Pfam" id="PF08268">
    <property type="entry name" value="FBA_3"/>
    <property type="match status" value="1"/>
</dbReference>
<feature type="domain" description="F-box" evidence="2">
    <location>
        <begin position="9"/>
        <end position="55"/>
    </location>
</feature>
<name>A0A811S7I2_9POAL</name>
<dbReference type="InterPro" id="IPR013187">
    <property type="entry name" value="F-box-assoc_dom_typ3"/>
</dbReference>
<evidence type="ECO:0000313" key="3">
    <source>
        <dbReference type="EMBL" id="CAD6337481.1"/>
    </source>
</evidence>
<gene>
    <name evidence="3" type="ORF">NCGR_LOCUS61579</name>
</gene>
<protein>
    <recommendedName>
        <fullName evidence="2">F-box domain-containing protein</fullName>
    </recommendedName>
</protein>
<keyword evidence="4" id="KW-1185">Reference proteome</keyword>
<accession>A0A811S7I2</accession>
<dbReference type="EMBL" id="CAJGYO010000018">
    <property type="protein sequence ID" value="CAD6337481.1"/>
    <property type="molecule type" value="Genomic_DNA"/>
</dbReference>
<dbReference type="Proteomes" id="UP000604825">
    <property type="component" value="Unassembled WGS sequence"/>
</dbReference>
<dbReference type="Gene3D" id="1.20.1280.50">
    <property type="match status" value="1"/>
</dbReference>
<dbReference type="PANTHER" id="PTHR35546:SF24">
    <property type="entry name" value="F-BOX DOMAIN-CONTAINING PROTEIN"/>
    <property type="match status" value="1"/>
</dbReference>
<organism evidence="3 4">
    <name type="scientific">Miscanthus lutarioriparius</name>
    <dbReference type="NCBI Taxonomy" id="422564"/>
    <lineage>
        <taxon>Eukaryota</taxon>
        <taxon>Viridiplantae</taxon>
        <taxon>Streptophyta</taxon>
        <taxon>Embryophyta</taxon>
        <taxon>Tracheophyta</taxon>
        <taxon>Spermatophyta</taxon>
        <taxon>Magnoliopsida</taxon>
        <taxon>Liliopsida</taxon>
        <taxon>Poales</taxon>
        <taxon>Poaceae</taxon>
        <taxon>PACMAD clade</taxon>
        <taxon>Panicoideae</taxon>
        <taxon>Andropogonodae</taxon>
        <taxon>Andropogoneae</taxon>
        <taxon>Saccharinae</taxon>
        <taxon>Miscanthus</taxon>
    </lineage>
</organism>
<dbReference type="InterPro" id="IPR001810">
    <property type="entry name" value="F-box_dom"/>
</dbReference>
<dbReference type="InterPro" id="IPR036047">
    <property type="entry name" value="F-box-like_dom_sf"/>
</dbReference>
<dbReference type="InterPro" id="IPR055290">
    <property type="entry name" value="At3g26010-like"/>
</dbReference>
<dbReference type="SMART" id="SM00256">
    <property type="entry name" value="FBOX"/>
    <property type="match status" value="1"/>
</dbReference>
<dbReference type="Pfam" id="PF00646">
    <property type="entry name" value="F-box"/>
    <property type="match status" value="1"/>
</dbReference>
<reference evidence="3" key="1">
    <citation type="submission" date="2020-10" db="EMBL/GenBank/DDBJ databases">
        <authorList>
            <person name="Han B."/>
            <person name="Lu T."/>
            <person name="Zhao Q."/>
            <person name="Huang X."/>
            <person name="Zhao Y."/>
        </authorList>
    </citation>
    <scope>NUCLEOTIDE SEQUENCE</scope>
</reference>
<comment type="caution">
    <text evidence="3">The sequence shown here is derived from an EMBL/GenBank/DDBJ whole genome shotgun (WGS) entry which is preliminary data.</text>
</comment>
<keyword evidence="1" id="KW-0812">Transmembrane</keyword>
<keyword evidence="1" id="KW-1133">Transmembrane helix</keyword>
<feature type="transmembrane region" description="Helical" evidence="1">
    <location>
        <begin position="359"/>
        <end position="379"/>
    </location>
</feature>
<sequence>MEGCSKKSDGTVPGLPDDPLIEILSRVPAKSVCRFKCVSKAWHDLITDPDNRKKLPQAMQGLFVETADSEVDDTKLASISFSFIDLTVRSVPMDIDPSFSFLMERTGIKTFFFLDSCNGLILFGHRQEPSYLSAGTYMVCNPTTKQWSAVPACGSREALSHTYLAFDPAVSSHFHLVQFQMPDVDMEIVSLHVYSSENGTWSQNQIDEQKEQGQLEGWHHQFTLEVLDFRCAFVNGFLHLIVWGPDRQHILVDIQGEARRMITVPGQSQGHLHCVTIESADENNDKLSIWVLQNYDTQEWVLKNTMDLDSFDVFGETEDLNEFQVVDIHQDCNVVFFLQESCKLTTYDMDRKECSSVPLWMLVILMNAYAQLGTILIFGDKFYD</sequence>